<evidence type="ECO:0000313" key="4">
    <source>
        <dbReference type="EMBL" id="AKU19254.1"/>
    </source>
</evidence>
<feature type="transmembrane region" description="Helical" evidence="2">
    <location>
        <begin position="116"/>
        <end position="137"/>
    </location>
</feature>
<dbReference type="Gene3D" id="1.10.3730.20">
    <property type="match status" value="1"/>
</dbReference>
<dbReference type="SUPFAM" id="SSF103481">
    <property type="entry name" value="Multidrug resistance efflux transporter EmrE"/>
    <property type="match status" value="2"/>
</dbReference>
<keyword evidence="2" id="KW-1133">Transmembrane helix</keyword>
<dbReference type="Proteomes" id="UP000066480">
    <property type="component" value="Chromosome"/>
</dbReference>
<dbReference type="STRING" id="571913.VV02_23760"/>
<dbReference type="OrthoDB" id="3744378at2"/>
<gene>
    <name evidence="4" type="ORF">VV02_23760</name>
</gene>
<feature type="transmembrane region" description="Helical" evidence="2">
    <location>
        <begin position="171"/>
        <end position="191"/>
    </location>
</feature>
<protein>
    <recommendedName>
        <fullName evidence="3">EamA domain-containing protein</fullName>
    </recommendedName>
</protein>
<dbReference type="InterPro" id="IPR037185">
    <property type="entry name" value="EmrE-like"/>
</dbReference>
<dbReference type="KEGG" id="lmoi:VV02_23760"/>
<feature type="transmembrane region" description="Helical" evidence="2">
    <location>
        <begin position="290"/>
        <end position="307"/>
    </location>
</feature>
<feature type="transmembrane region" description="Helical" evidence="2">
    <location>
        <begin position="267"/>
        <end position="284"/>
    </location>
</feature>
<sequence>MSTGTAATTAPSETKTVVPQTISAKAALAAGVTILLWASSFVVIRHSGTGLSAGPMALLRVAVAALVLTPFVLRGGTRPLIPRGAALGRVVAYGVMWFAGYNYVLNTAERHVDAGTAALLVNAAPILMALGAGMFLAEGFPRPVIVGCVIGFIGVGVMTLGAGGADSHADTVGVVLGLVAAVLYAVSVLVQKVTLRDIDGLRAIWLGSVVGVIAMLPFSGQLAGELGSAPTSAIVGMVYLGAFSTAIAFTTYAYALRHMSAGRIGPLVGYLTTVCTVFMSWLFLDEVPTTITLVGGAICIVGVAVSNRRSRG</sequence>
<feature type="domain" description="EamA" evidence="3">
    <location>
        <begin position="172"/>
        <end position="307"/>
    </location>
</feature>
<keyword evidence="2" id="KW-0472">Membrane</keyword>
<feature type="transmembrane region" description="Helical" evidence="2">
    <location>
        <begin position="56"/>
        <end position="73"/>
    </location>
</feature>
<dbReference type="EMBL" id="CP011112">
    <property type="protein sequence ID" value="AKU19254.1"/>
    <property type="molecule type" value="Genomic_DNA"/>
</dbReference>
<feature type="transmembrane region" description="Helical" evidence="2">
    <location>
        <begin position="144"/>
        <end position="165"/>
    </location>
</feature>
<evidence type="ECO:0000259" key="3">
    <source>
        <dbReference type="Pfam" id="PF00892"/>
    </source>
</evidence>
<dbReference type="GO" id="GO:0016020">
    <property type="term" value="C:membrane"/>
    <property type="evidence" value="ECO:0007669"/>
    <property type="project" value="InterPro"/>
</dbReference>
<comment type="similarity">
    <text evidence="1">Belongs to the EamA transporter family.</text>
</comment>
<keyword evidence="2" id="KW-0812">Transmembrane</keyword>
<evidence type="ECO:0000256" key="2">
    <source>
        <dbReference type="SAM" id="Phobius"/>
    </source>
</evidence>
<evidence type="ECO:0000256" key="1">
    <source>
        <dbReference type="ARBA" id="ARBA00007362"/>
    </source>
</evidence>
<proteinExistence type="inferred from homology"/>
<reference evidence="4 5" key="1">
    <citation type="submission" date="2015-03" db="EMBL/GenBank/DDBJ databases">
        <title>Luteipulveratus halotolerans sp. nov., a novel actinobacterium (Dermacoccaceae) from Sarawak, Malaysia.</title>
        <authorList>
            <person name="Juboi H."/>
            <person name="Basik A."/>
            <person name="Shamsul S.S."/>
            <person name="Arnold P."/>
            <person name="Schmitt E.K."/>
            <person name="Sanglier J.-J."/>
            <person name="Yeo T."/>
        </authorList>
    </citation>
    <scope>NUCLEOTIDE SEQUENCE [LARGE SCALE GENOMIC DNA]</scope>
    <source>
        <strain evidence="4 5">MN07-A0370</strain>
    </source>
</reference>
<dbReference type="PANTHER" id="PTHR12715:SF4">
    <property type="entry name" value="EAMA DOMAIN-CONTAINING PROTEIN"/>
    <property type="match status" value="1"/>
</dbReference>
<feature type="transmembrane region" description="Helical" evidence="2">
    <location>
        <begin position="85"/>
        <end position="104"/>
    </location>
</feature>
<feature type="domain" description="EamA" evidence="3">
    <location>
        <begin position="26"/>
        <end position="159"/>
    </location>
</feature>
<keyword evidence="5" id="KW-1185">Reference proteome</keyword>
<dbReference type="InterPro" id="IPR000620">
    <property type="entry name" value="EamA_dom"/>
</dbReference>
<feature type="transmembrane region" description="Helical" evidence="2">
    <location>
        <begin position="203"/>
        <end position="222"/>
    </location>
</feature>
<feature type="transmembrane region" description="Helical" evidence="2">
    <location>
        <begin position="26"/>
        <end position="44"/>
    </location>
</feature>
<dbReference type="PANTHER" id="PTHR12715">
    <property type="entry name" value="TRANSPORTER, DRUG/METABOLITE EXPORTER FAMILY"/>
    <property type="match status" value="1"/>
</dbReference>
<accession>A0A0K1JRA9</accession>
<organism evidence="4 5">
    <name type="scientific">Luteipulveratus mongoliensis</name>
    <dbReference type="NCBI Taxonomy" id="571913"/>
    <lineage>
        <taxon>Bacteria</taxon>
        <taxon>Bacillati</taxon>
        <taxon>Actinomycetota</taxon>
        <taxon>Actinomycetes</taxon>
        <taxon>Micrococcales</taxon>
        <taxon>Dermacoccaceae</taxon>
        <taxon>Luteipulveratus</taxon>
    </lineage>
</organism>
<evidence type="ECO:0000313" key="5">
    <source>
        <dbReference type="Proteomes" id="UP000066480"/>
    </source>
</evidence>
<dbReference type="AlphaFoldDB" id="A0A0K1JRA9"/>
<dbReference type="InterPro" id="IPR052756">
    <property type="entry name" value="Alkyne_AA_exporter"/>
</dbReference>
<dbReference type="RefSeq" id="WP_052597495.1">
    <property type="nucleotide sequence ID" value="NZ_CP011112.1"/>
</dbReference>
<feature type="transmembrane region" description="Helical" evidence="2">
    <location>
        <begin position="234"/>
        <end position="255"/>
    </location>
</feature>
<dbReference type="Pfam" id="PF00892">
    <property type="entry name" value="EamA"/>
    <property type="match status" value="2"/>
</dbReference>
<name>A0A0K1JRA9_9MICO</name>